<comment type="cofactor">
    <cofactor evidence="1">
        <name>Mn(2+)</name>
        <dbReference type="ChEBI" id="CHEBI:29035"/>
    </cofactor>
</comment>
<dbReference type="SUPFAM" id="SSF54768">
    <property type="entry name" value="dsRNA-binding domain-like"/>
    <property type="match status" value="1"/>
</dbReference>
<dbReference type="PROSITE" id="PS51194">
    <property type="entry name" value="HELICASE_CTER"/>
    <property type="match status" value="1"/>
</dbReference>
<feature type="domain" description="RNase III" evidence="23">
    <location>
        <begin position="976"/>
        <end position="1117"/>
    </location>
</feature>
<dbReference type="SMART" id="SM00949">
    <property type="entry name" value="PAZ"/>
    <property type="match status" value="1"/>
</dbReference>
<evidence type="ECO:0000259" key="27">
    <source>
        <dbReference type="PROSITE" id="PS51327"/>
    </source>
</evidence>
<comment type="function">
    <text evidence="19">Probably involved in the RNA silencing pathway. May cleave double-stranded RNA to produce short 21-24 nucleotides (nt) RNAs which target the selective destruction of complementary RNAs.</text>
</comment>
<feature type="region of interest" description="Disordered" evidence="21">
    <location>
        <begin position="1"/>
        <end position="28"/>
    </location>
</feature>
<dbReference type="GO" id="GO:0010267">
    <property type="term" value="P:ta-siRNA processing"/>
    <property type="evidence" value="ECO:0007669"/>
    <property type="project" value="UniProtKB-ARBA"/>
</dbReference>
<dbReference type="FunFam" id="1.10.1520.10:FF:000004">
    <property type="entry name" value="Endoribonuclease dicer-like 1"/>
    <property type="match status" value="1"/>
</dbReference>
<dbReference type="Gene3D" id="3.30.160.20">
    <property type="match status" value="1"/>
</dbReference>
<evidence type="ECO:0000256" key="13">
    <source>
        <dbReference type="ARBA" id="ARBA00022842"/>
    </source>
</evidence>
<keyword evidence="8" id="KW-0547">Nucleotide-binding</keyword>
<dbReference type="InterPro" id="IPR000999">
    <property type="entry name" value="RNase_III_dom"/>
</dbReference>
<dbReference type="Gene3D" id="3.30.160.380">
    <property type="entry name" value="Dicer dimerisation domain"/>
    <property type="match status" value="1"/>
</dbReference>
<evidence type="ECO:0000259" key="25">
    <source>
        <dbReference type="PROSITE" id="PS51192"/>
    </source>
</evidence>
<dbReference type="GO" id="GO:0004386">
    <property type="term" value="F:helicase activity"/>
    <property type="evidence" value="ECO:0007669"/>
    <property type="project" value="UniProtKB-KW"/>
</dbReference>
<dbReference type="PANTHER" id="PTHR14950:SF70">
    <property type="entry name" value="ENDORIBONUCLEASE DICER HOMOLOG 2"/>
    <property type="match status" value="1"/>
</dbReference>
<dbReference type="InterPro" id="IPR027417">
    <property type="entry name" value="P-loop_NTPase"/>
</dbReference>
<feature type="domain" description="Dicer dsRNA-binding fold" evidence="27">
    <location>
        <begin position="575"/>
        <end position="661"/>
    </location>
</feature>
<keyword evidence="17" id="KW-0539">Nucleus</keyword>
<dbReference type="InterPro" id="IPR036085">
    <property type="entry name" value="PAZ_dom_sf"/>
</dbReference>
<dbReference type="Pfam" id="PF03368">
    <property type="entry name" value="Dicer_dimer"/>
    <property type="match status" value="1"/>
</dbReference>
<dbReference type="SUPFAM" id="SSF52540">
    <property type="entry name" value="P-loop containing nucleoside triphosphate hydrolases"/>
    <property type="match status" value="1"/>
</dbReference>
<evidence type="ECO:0000256" key="17">
    <source>
        <dbReference type="ARBA" id="ARBA00023242"/>
    </source>
</evidence>
<evidence type="ECO:0000256" key="10">
    <source>
        <dbReference type="ARBA" id="ARBA00022801"/>
    </source>
</evidence>
<dbReference type="SUPFAM" id="SSF101690">
    <property type="entry name" value="PAZ domain"/>
    <property type="match status" value="1"/>
</dbReference>
<dbReference type="PANTHER" id="PTHR14950">
    <property type="entry name" value="DICER-RELATED"/>
    <property type="match status" value="1"/>
</dbReference>
<dbReference type="SUPFAM" id="SSF69065">
    <property type="entry name" value="RNase III domain-like"/>
    <property type="match status" value="2"/>
</dbReference>
<keyword evidence="16" id="KW-0464">Manganese</keyword>
<evidence type="ECO:0000256" key="5">
    <source>
        <dbReference type="ARBA" id="ARBA00022722"/>
    </source>
</evidence>
<comment type="subcellular location">
    <subcellularLocation>
        <location evidence="3">Nucleus</location>
    </subcellularLocation>
</comment>
<evidence type="ECO:0000256" key="2">
    <source>
        <dbReference type="ARBA" id="ARBA00001946"/>
    </source>
</evidence>
<dbReference type="SMART" id="SM00490">
    <property type="entry name" value="HELICc"/>
    <property type="match status" value="1"/>
</dbReference>
<dbReference type="GO" id="GO:0046872">
    <property type="term" value="F:metal ion binding"/>
    <property type="evidence" value="ECO:0007669"/>
    <property type="project" value="UniProtKB-KW"/>
</dbReference>
<dbReference type="Proteomes" id="UP000604825">
    <property type="component" value="Unassembled WGS sequence"/>
</dbReference>
<dbReference type="GO" id="GO:0003723">
    <property type="term" value="F:RNA binding"/>
    <property type="evidence" value="ECO:0007669"/>
    <property type="project" value="UniProtKB-UniRule"/>
</dbReference>
<feature type="domain" description="PAZ" evidence="24">
    <location>
        <begin position="837"/>
        <end position="949"/>
    </location>
</feature>
<evidence type="ECO:0008006" key="30">
    <source>
        <dbReference type="Google" id="ProtNLM"/>
    </source>
</evidence>
<dbReference type="InterPro" id="IPR005034">
    <property type="entry name" value="Dicer_dimerisation"/>
</dbReference>
<evidence type="ECO:0000256" key="15">
    <source>
        <dbReference type="ARBA" id="ARBA00023158"/>
    </source>
</evidence>
<comment type="similarity">
    <text evidence="18 20">Belongs to the helicase family. Dicer subfamily.</text>
</comment>
<organism evidence="28 29">
    <name type="scientific">Miscanthus lutarioriparius</name>
    <dbReference type="NCBI Taxonomy" id="422564"/>
    <lineage>
        <taxon>Eukaryota</taxon>
        <taxon>Viridiplantae</taxon>
        <taxon>Streptophyta</taxon>
        <taxon>Embryophyta</taxon>
        <taxon>Tracheophyta</taxon>
        <taxon>Spermatophyta</taxon>
        <taxon>Magnoliopsida</taxon>
        <taxon>Liliopsida</taxon>
        <taxon>Poales</taxon>
        <taxon>Poaceae</taxon>
        <taxon>PACMAD clade</taxon>
        <taxon>Panicoideae</taxon>
        <taxon>Andropogonodae</taxon>
        <taxon>Andropogoneae</taxon>
        <taxon>Saccharinae</taxon>
        <taxon>Miscanthus</taxon>
    </lineage>
</organism>
<evidence type="ECO:0000256" key="4">
    <source>
        <dbReference type="ARBA" id="ARBA00011499"/>
    </source>
</evidence>
<evidence type="ECO:0000259" key="26">
    <source>
        <dbReference type="PROSITE" id="PS51194"/>
    </source>
</evidence>
<evidence type="ECO:0000313" key="28">
    <source>
        <dbReference type="EMBL" id="CAD6213487.1"/>
    </source>
</evidence>
<dbReference type="PROSITE" id="PS51192">
    <property type="entry name" value="HELICASE_ATP_BIND_1"/>
    <property type="match status" value="1"/>
</dbReference>
<evidence type="ECO:0000259" key="23">
    <source>
        <dbReference type="PROSITE" id="PS50142"/>
    </source>
</evidence>
<comment type="cofactor">
    <cofactor evidence="2">
        <name>Mg(2+)</name>
        <dbReference type="ChEBI" id="CHEBI:18420"/>
    </cofactor>
</comment>
<keyword evidence="5" id="KW-0540">Nuclease</keyword>
<dbReference type="InterPro" id="IPR038248">
    <property type="entry name" value="Dicer_dimer_sf"/>
</dbReference>
<dbReference type="Pfam" id="PF00270">
    <property type="entry name" value="DEAD"/>
    <property type="match status" value="1"/>
</dbReference>
<evidence type="ECO:0000256" key="1">
    <source>
        <dbReference type="ARBA" id="ARBA00001936"/>
    </source>
</evidence>
<feature type="domain" description="Helicase ATP-binding" evidence="25">
    <location>
        <begin position="39"/>
        <end position="220"/>
    </location>
</feature>
<keyword evidence="14 20" id="KW-0694">RNA-binding</keyword>
<proteinExistence type="inferred from homology"/>
<feature type="domain" description="Helicase C-terminal" evidence="26">
    <location>
        <begin position="382"/>
        <end position="551"/>
    </location>
</feature>
<keyword evidence="15" id="KW-0943">RNA-mediated gene silencing</keyword>
<dbReference type="GO" id="GO:0004525">
    <property type="term" value="F:ribonuclease III activity"/>
    <property type="evidence" value="ECO:0007669"/>
    <property type="project" value="InterPro"/>
</dbReference>
<dbReference type="GO" id="GO:0005524">
    <property type="term" value="F:ATP binding"/>
    <property type="evidence" value="ECO:0007669"/>
    <property type="project" value="UniProtKB-KW"/>
</dbReference>
<dbReference type="Pfam" id="PF00271">
    <property type="entry name" value="Helicase_C"/>
    <property type="match status" value="1"/>
</dbReference>
<dbReference type="InterPro" id="IPR014720">
    <property type="entry name" value="dsRBD_dom"/>
</dbReference>
<dbReference type="Pfam" id="PF00636">
    <property type="entry name" value="Ribonuclease_3"/>
    <property type="match status" value="2"/>
</dbReference>
<comment type="caution">
    <text evidence="28">The sequence shown here is derived from an EMBL/GenBank/DDBJ whole genome shotgun (WGS) entry which is preliminary data.</text>
</comment>
<keyword evidence="10" id="KW-0378">Hydrolase</keyword>
<accession>A0A811N1L8</accession>
<dbReference type="PROSITE" id="PS00517">
    <property type="entry name" value="RNASE_3_1"/>
    <property type="match status" value="1"/>
</dbReference>
<dbReference type="Pfam" id="PF02170">
    <property type="entry name" value="PAZ"/>
    <property type="match status" value="1"/>
</dbReference>
<dbReference type="SMART" id="SM00358">
    <property type="entry name" value="DSRM"/>
    <property type="match status" value="1"/>
</dbReference>
<feature type="domain" description="RNase III" evidence="23">
    <location>
        <begin position="1153"/>
        <end position="1300"/>
    </location>
</feature>
<dbReference type="SMART" id="SM00487">
    <property type="entry name" value="DEXDc"/>
    <property type="match status" value="1"/>
</dbReference>
<evidence type="ECO:0000256" key="7">
    <source>
        <dbReference type="ARBA" id="ARBA00022737"/>
    </source>
</evidence>
<reference evidence="28" key="1">
    <citation type="submission" date="2020-10" db="EMBL/GenBank/DDBJ databases">
        <authorList>
            <person name="Han B."/>
            <person name="Lu T."/>
            <person name="Zhao Q."/>
            <person name="Huang X."/>
            <person name="Zhao Y."/>
        </authorList>
    </citation>
    <scope>NUCLEOTIDE SEQUENCE</scope>
</reference>
<evidence type="ECO:0000256" key="6">
    <source>
        <dbReference type="ARBA" id="ARBA00022723"/>
    </source>
</evidence>
<evidence type="ECO:0000256" key="9">
    <source>
        <dbReference type="ARBA" id="ARBA00022759"/>
    </source>
</evidence>
<dbReference type="Gene3D" id="1.10.1520.10">
    <property type="entry name" value="Ribonuclease III domain"/>
    <property type="match status" value="2"/>
</dbReference>
<dbReference type="PROSITE" id="PS50142">
    <property type="entry name" value="RNASE_3_2"/>
    <property type="match status" value="2"/>
</dbReference>
<evidence type="ECO:0000256" key="19">
    <source>
        <dbReference type="ARBA" id="ARBA00056187"/>
    </source>
</evidence>
<dbReference type="Pfam" id="PF00035">
    <property type="entry name" value="dsrm"/>
    <property type="match status" value="1"/>
</dbReference>
<evidence type="ECO:0000256" key="3">
    <source>
        <dbReference type="ARBA" id="ARBA00004123"/>
    </source>
</evidence>
<evidence type="ECO:0000256" key="12">
    <source>
        <dbReference type="ARBA" id="ARBA00022840"/>
    </source>
</evidence>
<dbReference type="FunFam" id="3.40.50.300:FF:000420">
    <property type="entry name" value="Endoribonuclease dicer-like 1"/>
    <property type="match status" value="1"/>
</dbReference>
<evidence type="ECO:0000313" key="29">
    <source>
        <dbReference type="Proteomes" id="UP000604825"/>
    </source>
</evidence>
<dbReference type="InterPro" id="IPR011545">
    <property type="entry name" value="DEAD/DEAH_box_helicase_dom"/>
</dbReference>
<sequence>MSRAAADEAAAGDVVMEEEDPPPPPCDPQTQARWYQLEALERALAGNTLVFLETGAGKTLIAVLLLRRFAHRIRSARPPSFAVFLVPTVVLVSQQARVIRAHTDLRVAQFYGEMGVDFWNADKWRDMVDGAEVLVMTPQILLDNLRHSFFRLRDIPLLIFDECHRAIGNSPYACILKEFYHPQLNSRPSDPIPTIFGMTASLIAKGLARVKYSEKISELENLMNAKVYTVASESALLQYIPFATTKIVEYDDYIITSEFYSHTIRCLNKLEKKHLETLKEKLHGSLLENSEKKIKKLNAMFLYCISDLGVWLAAKAAEILQSNKEICVSFWGEKLDEKVEGFIRNYVRDVYSDLSEIILKMTKRGVQRHIGEDFAEDLQDGLLTSKVYFLIKSLLGYRHMQDLRCIVFVDRVITSIVLEALLSTINQMSGWSVRYMASGRIGGLQHQSRNKHAEIVDSFRSGKVHLIIATSILEEGLDVPSCNLIIRFDQAATVCSFIQSRGRARMQNSDYVLLIRRGDANALSKTEKFLESGQIMREESQRLESTCCQPLPNTLCNKEFYRVQSTGAIVTLNSSVALIYLFCAKLPSDDYFKPVPRFNINKALGTCTLHLPMSSPVQTIYAEGEVSMIKKVVCLKACRELHAVGALTDSLLPESSVPCEDEPDIVVDKYKNGQPDYFPEQLVDNWLSFSRRGFYYCYMISLEGCSETTPAEIVLAVKCDMGSHFISNSFKLWGVQEDLSFTMRYVGIIHLNQEQVIVARRFQTTILSLLISNDLSEVSNSIKNLLEMPVSPGAVYLLLPVVSGKIDWCSIKFSASEMPEATNMDMRHCHPCKDTGIVQSLQTKDGPFCRCMLRNSIVCTPHNGMFYAVSGFRLDLDANSLMPESSLSYKTHFKERHGLDLTCEDQPLLKACKLVEVRNFLHKCNYKKEKERSRKNAVELPPELCIVVMSPMSAITLRSFTFIPSIMYRIQCMLLSMNLKMQLGPSMQQFDIPALKILEALTAKNCEEEFSQESLETLGDSFLKYITTQHLFGKYRHQHEGMLTKMKKNLISNAALCQLACSNNLVGYIRSEAFNPKTWIVPGVGYDICGTSLRKLKSKRIADSVEALIGAYLCAAGEQAAYIFLKSLGMDIEFNKMPVERIITIKPEEFVNVKSLELLLDYRFNDPSLLMEALTHGSYQIAGTTACYQRLEFLGDAVLDHIFTDYFYHQYPECTPERLTDLRSASVNNSCYAHAAVKAGLHKHVLHSSSALHKRMADYLDKFEQSFSGPSHGWKAGISLPKVLGDVVESIAGAIYVDTKHDKEIVWRSMKRLLEPLVTPDTLENDPVKELQEFCDRKAYTMEYRVTRENGVSSVVAEVRAEGTTYKATRTGFSKLDAKKLAASSVLHDVKVADRTQYSANGISNT</sequence>
<evidence type="ECO:0000256" key="18">
    <source>
        <dbReference type="ARBA" id="ARBA00035116"/>
    </source>
</evidence>
<dbReference type="EMBL" id="CAJGYO010000002">
    <property type="protein sequence ID" value="CAD6213487.1"/>
    <property type="molecule type" value="Genomic_DNA"/>
</dbReference>
<evidence type="ECO:0000256" key="14">
    <source>
        <dbReference type="ARBA" id="ARBA00022884"/>
    </source>
</evidence>
<dbReference type="FunFam" id="3.30.160.380:FF:000001">
    <property type="entry name" value="Endoribonuclease dicer-like 1"/>
    <property type="match status" value="1"/>
</dbReference>
<evidence type="ECO:0000259" key="22">
    <source>
        <dbReference type="PROSITE" id="PS50137"/>
    </source>
</evidence>
<name>A0A811N1L8_9POAL</name>
<keyword evidence="11" id="KW-0347">Helicase</keyword>
<evidence type="ECO:0000256" key="21">
    <source>
        <dbReference type="SAM" id="MobiDB-lite"/>
    </source>
</evidence>
<evidence type="ECO:0000256" key="8">
    <source>
        <dbReference type="ARBA" id="ARBA00022741"/>
    </source>
</evidence>
<dbReference type="FunFam" id="3.40.50.300:FF:000705">
    <property type="entry name" value="Endoribonuclease dicer-like protein"/>
    <property type="match status" value="1"/>
</dbReference>
<keyword evidence="13" id="KW-0460">Magnesium</keyword>
<dbReference type="PROSITE" id="PS51327">
    <property type="entry name" value="DICER_DSRBF"/>
    <property type="match status" value="1"/>
</dbReference>
<dbReference type="GO" id="GO:0005634">
    <property type="term" value="C:nucleus"/>
    <property type="evidence" value="ECO:0007669"/>
    <property type="project" value="UniProtKB-SubCell"/>
</dbReference>
<dbReference type="FunFam" id="2.170.260.10:FF:000007">
    <property type="entry name" value="Dicer-like 105"/>
    <property type="match status" value="1"/>
</dbReference>
<keyword evidence="6" id="KW-0479">Metal-binding</keyword>
<dbReference type="CDD" id="cd00593">
    <property type="entry name" value="RIBOc"/>
    <property type="match status" value="2"/>
</dbReference>
<keyword evidence="12" id="KW-0067">ATP-binding</keyword>
<feature type="domain" description="DRBM" evidence="22">
    <location>
        <begin position="1326"/>
        <end position="1392"/>
    </location>
</feature>
<dbReference type="Gene3D" id="2.170.260.10">
    <property type="entry name" value="paz domain"/>
    <property type="match status" value="1"/>
</dbReference>
<evidence type="ECO:0000256" key="20">
    <source>
        <dbReference type="PROSITE-ProRule" id="PRU00657"/>
    </source>
</evidence>
<gene>
    <name evidence="28" type="ORF">NCGR_LOCUS9024</name>
</gene>
<keyword evidence="7" id="KW-0677">Repeat</keyword>
<dbReference type="SMART" id="SM00535">
    <property type="entry name" value="RIBOc"/>
    <property type="match status" value="2"/>
</dbReference>
<dbReference type="PROSITE" id="PS50137">
    <property type="entry name" value="DS_RBD"/>
    <property type="match status" value="1"/>
</dbReference>
<dbReference type="OrthoDB" id="6513042at2759"/>
<keyword evidence="9" id="KW-0255">Endonuclease</keyword>
<dbReference type="InterPro" id="IPR036389">
    <property type="entry name" value="RNase_III_sf"/>
</dbReference>
<dbReference type="CDD" id="cd18034">
    <property type="entry name" value="DEXHc_dicer"/>
    <property type="match status" value="1"/>
</dbReference>
<dbReference type="GO" id="GO:0005737">
    <property type="term" value="C:cytoplasm"/>
    <property type="evidence" value="ECO:0007669"/>
    <property type="project" value="TreeGrafter"/>
</dbReference>
<evidence type="ECO:0000256" key="16">
    <source>
        <dbReference type="ARBA" id="ARBA00023211"/>
    </source>
</evidence>
<dbReference type="InterPro" id="IPR014001">
    <property type="entry name" value="Helicase_ATP-bd"/>
</dbReference>
<dbReference type="PROSITE" id="PS50821">
    <property type="entry name" value="PAZ"/>
    <property type="match status" value="1"/>
</dbReference>
<keyword evidence="29" id="KW-1185">Reference proteome</keyword>
<comment type="subunit">
    <text evidence="4">May interact with ARGONAUTE1 or PINHEAD through their common PAZ domains.</text>
</comment>
<evidence type="ECO:0000256" key="11">
    <source>
        <dbReference type="ARBA" id="ARBA00022806"/>
    </source>
</evidence>
<evidence type="ECO:0000259" key="24">
    <source>
        <dbReference type="PROSITE" id="PS50821"/>
    </source>
</evidence>
<dbReference type="InterPro" id="IPR001650">
    <property type="entry name" value="Helicase_C-like"/>
</dbReference>
<dbReference type="Gene3D" id="3.40.50.300">
    <property type="entry name" value="P-loop containing nucleotide triphosphate hydrolases"/>
    <property type="match status" value="2"/>
</dbReference>
<protein>
    <recommendedName>
        <fullName evidence="30">Dicer-like 105</fullName>
    </recommendedName>
</protein>
<dbReference type="InterPro" id="IPR003100">
    <property type="entry name" value="PAZ_dom"/>
</dbReference>